<organism evidence="12 13">
    <name type="scientific">Branchiostoma lanceolatum</name>
    <name type="common">Common lancelet</name>
    <name type="synonym">Amphioxus lanceolatum</name>
    <dbReference type="NCBI Taxonomy" id="7740"/>
    <lineage>
        <taxon>Eukaryota</taxon>
        <taxon>Metazoa</taxon>
        <taxon>Chordata</taxon>
        <taxon>Cephalochordata</taxon>
        <taxon>Leptocardii</taxon>
        <taxon>Amphioxiformes</taxon>
        <taxon>Branchiostomatidae</taxon>
        <taxon>Branchiostoma</taxon>
    </lineage>
</organism>
<dbReference type="InterPro" id="IPR036390">
    <property type="entry name" value="WH_DNA-bd_sf"/>
</dbReference>
<evidence type="ECO:0000256" key="6">
    <source>
        <dbReference type="ARBA" id="ARBA00023163"/>
    </source>
</evidence>
<dbReference type="SUPFAM" id="SSF46785">
    <property type="entry name" value="Winged helix' DNA-binding domain"/>
    <property type="match status" value="1"/>
</dbReference>
<dbReference type="Proteomes" id="UP000838412">
    <property type="component" value="Chromosome 1"/>
</dbReference>
<sequence length="754" mass="84721">MPETFPAHAGEPPDPAEPPSEIKQSQISATLRWLTENYERAEGVCLPRCVLYTHYLDFCKKMKFTPAGAASFGKVIRQKFPKLTTRRLGTRGQSKYHYYGIGIKETSIYYHSVYSGRGLTRFSGIKIKTEGSSRKYSLSSKTGTLLPDFPDSQNLVLPDDVDREKVETFIMMYRTHCQRILDTVISANFDEVQNFLLHFWQGMPEHLVALLQLDVIMDIVGLCDSILYKVLIDILIPSTIQDLPESLSTEVRLFAKRLPGWVRNSMEDIPDKLKEKKLQVVRYFIKSLRRQTSFVHLAQTARTVLLNHDNITQMVTDLHDLEHRTILSQAMFPSPDQRTAQGRLSKELLEEFEGLMRKQAPVEAYTEWVDSVVDRCVLKPSRQIERTVEDRAQDFLLQWAFTTSKIMRDLTLMSAPSFGSFHLLHMMLDEYVYLVVETQQANNMEVDLLNNLKRHMKTAGEISTKPKVRPTPSSNGLQKSKKRKADTGPVNSGEAPNDAPDQTVVGRSSSTDLNSLVPSERLTAFSRPQTNGYGGNQVSPTVRSLPGYFPSSASLPHYTPVNHFPSPSASAFERGLDYYHQFSGYNDPYGSVSAFSSGSQGARYGDAMSYRNAGGMPAFNQAAPPYWQNTGGMTPSSYAENLHNKGLMGAAAGYEMEKRNEMYRSRGLMPPSGPYEEAQGYISSAAGYTYGARGGNTMDSIYGKAKYMEIVPPAEPGYGPERQDTFMSREEMYAATLGTYLPQMNKPYGMGPYR</sequence>
<accession>A0A8J9V7C8</accession>
<keyword evidence="6" id="KW-0804">Transcription</keyword>
<gene>
    <name evidence="12" type="primary">RFX6</name>
    <name evidence="12" type="ORF">BLAG_LOCUS230</name>
</gene>
<dbReference type="PANTHER" id="PTHR12619">
    <property type="entry name" value="RFX TRANSCRIPTION FACTOR FAMILY"/>
    <property type="match status" value="1"/>
</dbReference>
<name>A0A8J9V7C8_BRALA</name>
<evidence type="ECO:0000256" key="9">
    <source>
        <dbReference type="ARBA" id="ARBA00077088"/>
    </source>
</evidence>
<evidence type="ECO:0000256" key="1">
    <source>
        <dbReference type="ARBA" id="ARBA00004123"/>
    </source>
</evidence>
<evidence type="ECO:0000313" key="13">
    <source>
        <dbReference type="Proteomes" id="UP000838412"/>
    </source>
</evidence>
<dbReference type="GO" id="GO:0000978">
    <property type="term" value="F:RNA polymerase II cis-regulatory region sequence-specific DNA binding"/>
    <property type="evidence" value="ECO:0007669"/>
    <property type="project" value="TreeGrafter"/>
</dbReference>
<keyword evidence="3" id="KW-0221">Differentiation</keyword>
<evidence type="ECO:0000256" key="8">
    <source>
        <dbReference type="ARBA" id="ARBA00072476"/>
    </source>
</evidence>
<dbReference type="EMBL" id="OV696686">
    <property type="protein sequence ID" value="CAH1226078.1"/>
    <property type="molecule type" value="Genomic_DNA"/>
</dbReference>
<keyword evidence="7" id="KW-0539">Nucleus</keyword>
<keyword evidence="13" id="KW-1185">Reference proteome</keyword>
<dbReference type="InterPro" id="IPR036388">
    <property type="entry name" value="WH-like_DNA-bd_sf"/>
</dbReference>
<keyword evidence="5" id="KW-0238">DNA-binding</keyword>
<dbReference type="Pfam" id="PF02257">
    <property type="entry name" value="RFX_DNA_binding"/>
    <property type="match status" value="1"/>
</dbReference>
<evidence type="ECO:0000313" key="12">
    <source>
        <dbReference type="EMBL" id="CAH1226078.1"/>
    </source>
</evidence>
<proteinExistence type="predicted"/>
<dbReference type="InterPro" id="IPR057321">
    <property type="entry name" value="RFX1-4/6/8-like_BCD"/>
</dbReference>
<evidence type="ECO:0000256" key="10">
    <source>
        <dbReference type="SAM" id="MobiDB-lite"/>
    </source>
</evidence>
<dbReference type="GO" id="GO:0005634">
    <property type="term" value="C:nucleus"/>
    <property type="evidence" value="ECO:0007669"/>
    <property type="project" value="UniProtKB-SubCell"/>
</dbReference>
<dbReference type="Gene3D" id="1.10.10.10">
    <property type="entry name" value="Winged helix-like DNA-binding domain superfamily/Winged helix DNA-binding domain"/>
    <property type="match status" value="1"/>
</dbReference>
<dbReference type="InterPro" id="IPR003150">
    <property type="entry name" value="DNA-bd_RFX"/>
</dbReference>
<evidence type="ECO:0000256" key="7">
    <source>
        <dbReference type="ARBA" id="ARBA00023242"/>
    </source>
</evidence>
<comment type="subcellular location">
    <subcellularLocation>
        <location evidence="1">Nucleus</location>
    </subcellularLocation>
</comment>
<dbReference type="AlphaFoldDB" id="A0A8J9V7C8"/>
<dbReference type="PANTHER" id="PTHR12619:SF32">
    <property type="entry name" value="RFX-TYPE WINGED-HELIX DOMAIN-CONTAINING PROTEIN"/>
    <property type="match status" value="1"/>
</dbReference>
<keyword evidence="2" id="KW-0217">Developmental protein</keyword>
<dbReference type="InterPro" id="IPR039779">
    <property type="entry name" value="RFX-like"/>
</dbReference>
<protein>
    <recommendedName>
        <fullName evidence="8">DNA-binding protein RFX6</fullName>
    </recommendedName>
    <alternativeName>
        <fullName evidence="9">Regulatory factor X 6</fullName>
    </alternativeName>
</protein>
<feature type="domain" description="RFX-type winged-helix" evidence="11">
    <location>
        <begin position="30"/>
        <end position="105"/>
    </location>
</feature>
<dbReference type="OrthoDB" id="10056949at2759"/>
<dbReference type="GO" id="GO:0030154">
    <property type="term" value="P:cell differentiation"/>
    <property type="evidence" value="ECO:0007669"/>
    <property type="project" value="UniProtKB-KW"/>
</dbReference>
<evidence type="ECO:0000256" key="4">
    <source>
        <dbReference type="ARBA" id="ARBA00023015"/>
    </source>
</evidence>
<evidence type="ECO:0000256" key="2">
    <source>
        <dbReference type="ARBA" id="ARBA00022473"/>
    </source>
</evidence>
<evidence type="ECO:0000256" key="3">
    <source>
        <dbReference type="ARBA" id="ARBA00022782"/>
    </source>
</evidence>
<evidence type="ECO:0000256" key="5">
    <source>
        <dbReference type="ARBA" id="ARBA00023125"/>
    </source>
</evidence>
<keyword evidence="4" id="KW-0805">Transcription regulation</keyword>
<dbReference type="PROSITE" id="PS51526">
    <property type="entry name" value="RFX_DBD"/>
    <property type="match status" value="1"/>
</dbReference>
<feature type="region of interest" description="Disordered" evidence="10">
    <location>
        <begin position="1"/>
        <end position="21"/>
    </location>
</feature>
<evidence type="ECO:0000259" key="11">
    <source>
        <dbReference type="PROSITE" id="PS51526"/>
    </source>
</evidence>
<reference evidence="12" key="1">
    <citation type="submission" date="2022-01" db="EMBL/GenBank/DDBJ databases">
        <authorList>
            <person name="Braso-Vives M."/>
        </authorList>
    </citation>
    <scope>NUCLEOTIDE SEQUENCE</scope>
</reference>
<dbReference type="GO" id="GO:0000981">
    <property type="term" value="F:DNA-binding transcription factor activity, RNA polymerase II-specific"/>
    <property type="evidence" value="ECO:0007669"/>
    <property type="project" value="TreeGrafter"/>
</dbReference>
<feature type="region of interest" description="Disordered" evidence="10">
    <location>
        <begin position="459"/>
        <end position="517"/>
    </location>
</feature>
<dbReference type="FunFam" id="1.10.10.10:FF:000211">
    <property type="entry name" value="Regulatory factor X, 6"/>
    <property type="match status" value="1"/>
</dbReference>
<dbReference type="Pfam" id="PF25340">
    <property type="entry name" value="BCD_RFX"/>
    <property type="match status" value="1"/>
</dbReference>
<feature type="compositionally biased region" description="Polar residues" evidence="10">
    <location>
        <begin position="505"/>
        <end position="517"/>
    </location>
</feature>